<dbReference type="AlphaFoldDB" id="A0A0F9T446"/>
<comment type="caution">
    <text evidence="1">The sequence shown here is derived from an EMBL/GenBank/DDBJ whole genome shotgun (WGS) entry which is preliminary data.</text>
</comment>
<protein>
    <recommendedName>
        <fullName evidence="2">DprA winged helix domain-containing protein</fullName>
    </recommendedName>
</protein>
<organism evidence="1">
    <name type="scientific">marine sediment metagenome</name>
    <dbReference type="NCBI Taxonomy" id="412755"/>
    <lineage>
        <taxon>unclassified sequences</taxon>
        <taxon>metagenomes</taxon>
        <taxon>ecological metagenomes</taxon>
    </lineage>
</organism>
<reference evidence="1" key="1">
    <citation type="journal article" date="2015" name="Nature">
        <title>Complex archaea that bridge the gap between prokaryotes and eukaryotes.</title>
        <authorList>
            <person name="Spang A."/>
            <person name="Saw J.H."/>
            <person name="Jorgensen S.L."/>
            <person name="Zaremba-Niedzwiedzka K."/>
            <person name="Martijn J."/>
            <person name="Lind A.E."/>
            <person name="van Eijk R."/>
            <person name="Schleper C."/>
            <person name="Guy L."/>
            <person name="Ettema T.J."/>
        </authorList>
    </citation>
    <scope>NUCLEOTIDE SEQUENCE</scope>
</reference>
<proteinExistence type="predicted"/>
<evidence type="ECO:0000313" key="1">
    <source>
        <dbReference type="EMBL" id="KKN36278.1"/>
    </source>
</evidence>
<sequence length="61" mass="7250">MKSEITEEVEKEIFKLISTPGVEIEDIIKKLNLDYDTVMNILSEEFLKHDFNQGRRLCCRF</sequence>
<evidence type="ECO:0008006" key="2">
    <source>
        <dbReference type="Google" id="ProtNLM"/>
    </source>
</evidence>
<dbReference type="EMBL" id="LAZR01001977">
    <property type="protein sequence ID" value="KKN36278.1"/>
    <property type="molecule type" value="Genomic_DNA"/>
</dbReference>
<accession>A0A0F9T446</accession>
<name>A0A0F9T446_9ZZZZ</name>
<gene>
    <name evidence="1" type="ORF">LCGC14_0775270</name>
</gene>